<protein>
    <submittedName>
        <fullName evidence="1">Uncharacterized protein</fullName>
    </submittedName>
</protein>
<name>A0A0S3REL3_PHAAN</name>
<dbReference type="AlphaFoldDB" id="A0A0S3REL3"/>
<sequence length="84" mass="9938">MPPLSRICEALRSMTMEENTNKMIELVNVAMSISNYRSLVKKPYYNLAGRLKFFISLRCNLWLVFLLYSSEDKKMEMIEYLIFG</sequence>
<organism evidence="1 2">
    <name type="scientific">Vigna angularis var. angularis</name>
    <dbReference type="NCBI Taxonomy" id="157739"/>
    <lineage>
        <taxon>Eukaryota</taxon>
        <taxon>Viridiplantae</taxon>
        <taxon>Streptophyta</taxon>
        <taxon>Embryophyta</taxon>
        <taxon>Tracheophyta</taxon>
        <taxon>Spermatophyta</taxon>
        <taxon>Magnoliopsida</taxon>
        <taxon>eudicotyledons</taxon>
        <taxon>Gunneridae</taxon>
        <taxon>Pentapetalae</taxon>
        <taxon>rosids</taxon>
        <taxon>fabids</taxon>
        <taxon>Fabales</taxon>
        <taxon>Fabaceae</taxon>
        <taxon>Papilionoideae</taxon>
        <taxon>50 kb inversion clade</taxon>
        <taxon>NPAAA clade</taxon>
        <taxon>indigoferoid/millettioid clade</taxon>
        <taxon>Phaseoleae</taxon>
        <taxon>Vigna</taxon>
    </lineage>
</organism>
<evidence type="ECO:0000313" key="1">
    <source>
        <dbReference type="EMBL" id="BAT79131.1"/>
    </source>
</evidence>
<dbReference type="EMBL" id="AP015035">
    <property type="protein sequence ID" value="BAT79131.1"/>
    <property type="molecule type" value="Genomic_DNA"/>
</dbReference>
<gene>
    <name evidence="1" type="primary">Vigan.02G195300</name>
    <name evidence="1" type="ORF">VIGAN_02195300</name>
</gene>
<accession>A0A0S3REL3</accession>
<proteinExistence type="predicted"/>
<evidence type="ECO:0000313" key="2">
    <source>
        <dbReference type="Proteomes" id="UP000291084"/>
    </source>
</evidence>
<keyword evidence="2" id="KW-1185">Reference proteome</keyword>
<reference evidence="1 2" key="1">
    <citation type="journal article" date="2015" name="Sci. Rep.">
        <title>The power of single molecule real-time sequencing technology in the de novo assembly of a eukaryotic genome.</title>
        <authorList>
            <person name="Sakai H."/>
            <person name="Naito K."/>
            <person name="Ogiso-Tanaka E."/>
            <person name="Takahashi Y."/>
            <person name="Iseki K."/>
            <person name="Muto C."/>
            <person name="Satou K."/>
            <person name="Teruya K."/>
            <person name="Shiroma A."/>
            <person name="Shimoji M."/>
            <person name="Hirano T."/>
            <person name="Itoh T."/>
            <person name="Kaga A."/>
            <person name="Tomooka N."/>
        </authorList>
    </citation>
    <scope>NUCLEOTIDE SEQUENCE [LARGE SCALE GENOMIC DNA]</scope>
    <source>
        <strain evidence="2">cv. Shumari</strain>
    </source>
</reference>
<dbReference type="Proteomes" id="UP000291084">
    <property type="component" value="Chromosome 2"/>
</dbReference>